<dbReference type="Proteomes" id="UP000824112">
    <property type="component" value="Unassembled WGS sequence"/>
</dbReference>
<reference evidence="1" key="2">
    <citation type="journal article" date="2021" name="PeerJ">
        <title>Extensive microbial diversity within the chicken gut microbiome revealed by metagenomics and culture.</title>
        <authorList>
            <person name="Gilroy R."/>
            <person name="Ravi A."/>
            <person name="Getino M."/>
            <person name="Pursley I."/>
            <person name="Horton D.L."/>
            <person name="Alikhan N.F."/>
            <person name="Baker D."/>
            <person name="Gharbi K."/>
            <person name="Hall N."/>
            <person name="Watson M."/>
            <person name="Adriaenssens E.M."/>
            <person name="Foster-Nyarko E."/>
            <person name="Jarju S."/>
            <person name="Secka A."/>
            <person name="Antonio M."/>
            <person name="Oren A."/>
            <person name="Chaudhuri R.R."/>
            <person name="La Ragione R."/>
            <person name="Hildebrand F."/>
            <person name="Pallen M.J."/>
        </authorList>
    </citation>
    <scope>NUCLEOTIDE SEQUENCE</scope>
    <source>
        <strain evidence="1">CHK158-818</strain>
    </source>
</reference>
<evidence type="ECO:0000313" key="2">
    <source>
        <dbReference type="Proteomes" id="UP000824112"/>
    </source>
</evidence>
<dbReference type="Pfam" id="PF17145">
    <property type="entry name" value="DUF5119"/>
    <property type="match status" value="1"/>
</dbReference>
<comment type="caution">
    <text evidence="1">The sequence shown here is derived from an EMBL/GenBank/DDBJ whole genome shotgun (WGS) entry which is preliminary data.</text>
</comment>
<organism evidence="1 2">
    <name type="scientific">Candidatus Gallibacteroides avistercoris</name>
    <dbReference type="NCBI Taxonomy" id="2840833"/>
    <lineage>
        <taxon>Bacteria</taxon>
        <taxon>Pseudomonadati</taxon>
        <taxon>Bacteroidota</taxon>
        <taxon>Bacteroidia</taxon>
        <taxon>Bacteroidales</taxon>
        <taxon>Bacteroidaceae</taxon>
        <taxon>Bacteroidaceae incertae sedis</taxon>
        <taxon>Candidatus Gallibacteroides</taxon>
    </lineage>
</organism>
<dbReference type="EMBL" id="DVNA01000212">
    <property type="protein sequence ID" value="HIU55981.1"/>
    <property type="molecule type" value="Genomic_DNA"/>
</dbReference>
<reference evidence="1" key="1">
    <citation type="submission" date="2020-10" db="EMBL/GenBank/DDBJ databases">
        <authorList>
            <person name="Gilroy R."/>
        </authorList>
    </citation>
    <scope>NUCLEOTIDE SEQUENCE</scope>
    <source>
        <strain evidence="1">CHK158-818</strain>
    </source>
</reference>
<name>A0A9D1M962_9BACT</name>
<evidence type="ECO:0000313" key="1">
    <source>
        <dbReference type="EMBL" id="HIU55981.1"/>
    </source>
</evidence>
<accession>A0A9D1M962</accession>
<proteinExistence type="predicted"/>
<protein>
    <submittedName>
        <fullName evidence="1">DUF5119 domain-containing protein</fullName>
    </submittedName>
</protein>
<sequence length="335" mass="37670">MKKICLIFLLSSIVWANGCRKDLCYDHDLHGLSTRTHLSFDWEQEWERDYGMSWQENWSEKHGMDYDELRPEAATGIATFVYHEDGSRSERHLTADGGEIPMTVGEKSILLHNNDTRYIVFNDLTSSVTASATTRTRTRLTYSETHTDETTVNAPDMLYGAWIDSYTAVPAAEPDSLSVTLRPLVYTYLIRYEFEEGLEHVTLARGAISGMAQSVYLQDGHTSEESATVLFDCDIKNYGAEIQLTSFGVPNFPGDHYVRQSTAQRQGLNLEVMLKNGKIKTFEFDVTDQLISQPRGGVITVSGLTVTDEEAGGDTGFNVNVDDWGEYEDIELPLN</sequence>
<dbReference type="AlphaFoldDB" id="A0A9D1M962"/>
<gene>
    <name evidence="1" type="ORF">IAB03_09285</name>
</gene>
<dbReference type="InterPro" id="IPR033410">
    <property type="entry name" value="DUF5119"/>
</dbReference>